<name>A0AAV9IBW4_9RHOD</name>
<feature type="domain" description="Nucleotide-diphospho-sugar transferase" evidence="2">
    <location>
        <begin position="444"/>
        <end position="662"/>
    </location>
</feature>
<sequence>MKSSGWIFFWSSILLFLSIYQMKHMESITLRSISKADYSWKLEKFSLEIFAAPKPFVGQDRDINIRAIKSWLRLKPKPQVTLLGDEVGYEEVCREFGLRQEKRLDRNFLGVPLFNSMVDRANRSEATVTVIINGDIMLFDDFIQTIKKMMLNFRHWFIIGARWDIDGLPEGLHEKHPQYSRLVREHVLSHGRLHTYGGMDVWAWNTNGPPLFDGVMPHFVFGRGKYDNWLTHETIQAGRREVVDISETSLMVHIKHDYHLVSAVHQASPHTSQEEISDSRKKPMGAFWSEGKRQKWELFLNIYLALSTGSYVNQVGTVIFAPWKTSLCMEPSGMCLLRRRRPGVCPCEQSSFVPATQTDPIVKNGSRVIQCGRISVETKESFEIPVLPRPNQPVIFGLPLLLEHLLERVAINNTVILVAMNYGYRSFLMNFVCNLRQLGLFPGNLIVAALDEDMYRFAFTRGLPVYFENTVYSKEDAASVVAASYGSDSFKKLTKMKSRVVLRILKLGYDVIWTDCDIVWFQNPIPYLQSQKADLIIQSNAPDNEKPNDRRRINSGFYLARSNPQTIEAFEDVIQFAAKSRMTEQPCFYDLWCGKQGENTQGEDRCLYKNKFQVLLLDRKLFPNGITQGIWDSPSGRIRELFPHLYILHNNWVKGNQGKMERYYRHGYVFYDNQTELCTYPQDLLSTSLV</sequence>
<dbReference type="Pfam" id="PF03407">
    <property type="entry name" value="Nucleotid_trans"/>
    <property type="match status" value="1"/>
</dbReference>
<proteinExistence type="predicted"/>
<dbReference type="InterPro" id="IPR005069">
    <property type="entry name" value="Nucl-diP-sugar_transferase"/>
</dbReference>
<accession>A0AAV9IBW4</accession>
<dbReference type="PANTHER" id="PTHR47483:SF1">
    <property type="entry name" value="BETA-ARABINOFURANOSYLTRANSFERASE RAY1"/>
    <property type="match status" value="1"/>
</dbReference>
<dbReference type="GO" id="GO:0016757">
    <property type="term" value="F:glycosyltransferase activity"/>
    <property type="evidence" value="ECO:0007669"/>
    <property type="project" value="InterPro"/>
</dbReference>
<keyword evidence="4" id="KW-1185">Reference proteome</keyword>
<evidence type="ECO:0000259" key="2">
    <source>
        <dbReference type="Pfam" id="PF03407"/>
    </source>
</evidence>
<gene>
    <name evidence="3" type="ORF">GAYE_SCF06G2787</name>
</gene>
<dbReference type="Proteomes" id="UP001300502">
    <property type="component" value="Unassembled WGS sequence"/>
</dbReference>
<evidence type="ECO:0000313" key="3">
    <source>
        <dbReference type="EMBL" id="KAK4524885.1"/>
    </source>
</evidence>
<protein>
    <recommendedName>
        <fullName evidence="2">Nucleotide-diphospho-sugar transferase domain-containing protein</fullName>
    </recommendedName>
</protein>
<comment type="caution">
    <text evidence="3">The sequence shown here is derived from an EMBL/GenBank/DDBJ whole genome shotgun (WGS) entry which is preliminary data.</text>
</comment>
<dbReference type="PANTHER" id="PTHR47483">
    <property type="entry name" value="BETA-ARABINOFURANOSYLTRANSFERASE RAY1"/>
    <property type="match status" value="1"/>
</dbReference>
<evidence type="ECO:0000313" key="4">
    <source>
        <dbReference type="Proteomes" id="UP001300502"/>
    </source>
</evidence>
<organism evidence="3 4">
    <name type="scientific">Galdieria yellowstonensis</name>
    <dbReference type="NCBI Taxonomy" id="3028027"/>
    <lineage>
        <taxon>Eukaryota</taxon>
        <taxon>Rhodophyta</taxon>
        <taxon>Bangiophyceae</taxon>
        <taxon>Galdieriales</taxon>
        <taxon>Galdieriaceae</taxon>
        <taxon>Galdieria</taxon>
    </lineage>
</organism>
<dbReference type="AlphaFoldDB" id="A0AAV9IBW4"/>
<dbReference type="InterPro" id="IPR044575">
    <property type="entry name" value="RAY1-like"/>
</dbReference>
<keyword evidence="1" id="KW-1133">Transmembrane helix</keyword>
<feature type="transmembrane region" description="Helical" evidence="1">
    <location>
        <begin position="6"/>
        <end position="22"/>
    </location>
</feature>
<keyword evidence="1" id="KW-0472">Membrane</keyword>
<evidence type="ECO:0000256" key="1">
    <source>
        <dbReference type="SAM" id="Phobius"/>
    </source>
</evidence>
<keyword evidence="1" id="KW-0812">Transmembrane</keyword>
<dbReference type="EMBL" id="JANCYU010000026">
    <property type="protein sequence ID" value="KAK4524885.1"/>
    <property type="molecule type" value="Genomic_DNA"/>
</dbReference>
<reference evidence="3 4" key="1">
    <citation type="submission" date="2022-07" db="EMBL/GenBank/DDBJ databases">
        <title>Genome-wide signatures of adaptation to extreme environments.</title>
        <authorList>
            <person name="Cho C.H."/>
            <person name="Yoon H.S."/>
        </authorList>
    </citation>
    <scope>NUCLEOTIDE SEQUENCE [LARGE SCALE GENOMIC DNA]</scope>
    <source>
        <strain evidence="3 4">108.79 E11</strain>
    </source>
</reference>